<sequence>MIKKIVPEHIQSLTPYPPGKPIEELERELGITGSIKLASNENPLGPSPMAVEAMKKAVANVHRYPDGSCFYLKEKLSELQGLKPENYIIGNGSNEIIEILIRVLVREGDEVIMGDPSFIVYRLVTQGVGGKSVIVPLKDWVFDLDAMKGAITDRTRLIFIDNPNNPVGTTIKKDDFSRFMEGLPRSLVVVLDEAYKEFDTSGESPIFSEYMEGDVPIISTRTFSKLYGISGARIGYGVAVPETISMLNRIRSPFNVNSFAQAGALAALSDHDFVKKTLDLTRSGMEYLYGEFKKLGLNYIPSQANFVLVDVGQPSPAVYNAMLKEGVIVRPMAGYGLANYIRITLGIPEENERFVAALKKILERGL</sequence>
<evidence type="ECO:0000259" key="7">
    <source>
        <dbReference type="Pfam" id="PF00155"/>
    </source>
</evidence>
<evidence type="ECO:0000313" key="9">
    <source>
        <dbReference type="Proteomes" id="UP000809273"/>
    </source>
</evidence>
<comment type="pathway">
    <text evidence="6">Amino-acid biosynthesis; L-histidine biosynthesis; L-histidine from 5-phospho-alpha-D-ribose 1-diphosphate: step 7/9.</text>
</comment>
<dbReference type="Gene3D" id="3.90.1150.10">
    <property type="entry name" value="Aspartate Aminotransferase, domain 1"/>
    <property type="match status" value="1"/>
</dbReference>
<organism evidence="8 9">
    <name type="scientific">Candidatus Zymogenus saltonus</name>
    <dbReference type="NCBI Taxonomy" id="2844893"/>
    <lineage>
        <taxon>Bacteria</taxon>
        <taxon>Deltaproteobacteria</taxon>
        <taxon>Candidatus Zymogenia</taxon>
        <taxon>Candidatus Zymogeniales</taxon>
        <taxon>Candidatus Zymogenaceae</taxon>
        <taxon>Candidatus Zymogenus</taxon>
    </lineage>
</organism>
<dbReference type="AlphaFoldDB" id="A0A9D8KDL3"/>
<dbReference type="InterPro" id="IPR015422">
    <property type="entry name" value="PyrdxlP-dep_Trfase_small"/>
</dbReference>
<dbReference type="GO" id="GO:0030170">
    <property type="term" value="F:pyridoxal phosphate binding"/>
    <property type="evidence" value="ECO:0007669"/>
    <property type="project" value="InterPro"/>
</dbReference>
<feature type="domain" description="Aminotransferase class I/classII large" evidence="7">
    <location>
        <begin position="35"/>
        <end position="358"/>
    </location>
</feature>
<evidence type="ECO:0000256" key="6">
    <source>
        <dbReference type="HAMAP-Rule" id="MF_01023"/>
    </source>
</evidence>
<accession>A0A9D8KDL3</accession>
<evidence type="ECO:0000256" key="3">
    <source>
        <dbReference type="ARBA" id="ARBA00022576"/>
    </source>
</evidence>
<dbReference type="InterPro" id="IPR015424">
    <property type="entry name" value="PyrdxlP-dep_Trfase"/>
</dbReference>
<gene>
    <name evidence="6" type="primary">hisC</name>
    <name evidence="8" type="ORF">JW984_03770</name>
</gene>
<comment type="caution">
    <text evidence="8">The sequence shown here is derived from an EMBL/GenBank/DDBJ whole genome shotgun (WGS) entry which is preliminary data.</text>
</comment>
<comment type="subunit">
    <text evidence="2 6">Homodimer.</text>
</comment>
<dbReference type="CDD" id="cd00609">
    <property type="entry name" value="AAT_like"/>
    <property type="match status" value="1"/>
</dbReference>
<dbReference type="GO" id="GO:0004400">
    <property type="term" value="F:histidinol-phosphate transaminase activity"/>
    <property type="evidence" value="ECO:0007669"/>
    <property type="project" value="UniProtKB-UniRule"/>
</dbReference>
<comment type="cofactor">
    <cofactor evidence="1 6">
        <name>pyridoxal 5'-phosphate</name>
        <dbReference type="ChEBI" id="CHEBI:597326"/>
    </cofactor>
</comment>
<keyword evidence="6" id="KW-0368">Histidine biosynthesis</keyword>
<evidence type="ECO:0000256" key="2">
    <source>
        <dbReference type="ARBA" id="ARBA00011738"/>
    </source>
</evidence>
<dbReference type="Gene3D" id="3.40.640.10">
    <property type="entry name" value="Type I PLP-dependent aspartate aminotransferase-like (Major domain)"/>
    <property type="match status" value="1"/>
</dbReference>
<evidence type="ECO:0000256" key="4">
    <source>
        <dbReference type="ARBA" id="ARBA00022679"/>
    </source>
</evidence>
<dbReference type="SUPFAM" id="SSF53383">
    <property type="entry name" value="PLP-dependent transferases"/>
    <property type="match status" value="1"/>
</dbReference>
<protein>
    <recommendedName>
        <fullName evidence="6">Histidinol-phosphate aminotransferase</fullName>
        <ecNumber evidence="6">2.6.1.9</ecNumber>
    </recommendedName>
    <alternativeName>
        <fullName evidence="6">Imidazole acetol-phosphate transaminase</fullName>
    </alternativeName>
</protein>
<dbReference type="EMBL" id="JAFGIX010000019">
    <property type="protein sequence ID" value="MBN1572295.1"/>
    <property type="molecule type" value="Genomic_DNA"/>
</dbReference>
<proteinExistence type="inferred from homology"/>
<keyword evidence="4 6" id="KW-0808">Transferase</keyword>
<dbReference type="Proteomes" id="UP000809273">
    <property type="component" value="Unassembled WGS sequence"/>
</dbReference>
<comment type="catalytic activity">
    <reaction evidence="6">
        <text>L-histidinol phosphate + 2-oxoglutarate = 3-(imidazol-4-yl)-2-oxopropyl phosphate + L-glutamate</text>
        <dbReference type="Rhea" id="RHEA:23744"/>
        <dbReference type="ChEBI" id="CHEBI:16810"/>
        <dbReference type="ChEBI" id="CHEBI:29985"/>
        <dbReference type="ChEBI" id="CHEBI:57766"/>
        <dbReference type="ChEBI" id="CHEBI:57980"/>
        <dbReference type="EC" id="2.6.1.9"/>
    </reaction>
</comment>
<keyword evidence="5 6" id="KW-0663">Pyridoxal phosphate</keyword>
<evidence type="ECO:0000313" key="8">
    <source>
        <dbReference type="EMBL" id="MBN1572295.1"/>
    </source>
</evidence>
<dbReference type="InterPro" id="IPR005861">
    <property type="entry name" value="HisP_aminotrans"/>
</dbReference>
<keyword evidence="6" id="KW-0028">Amino-acid biosynthesis</keyword>
<reference evidence="8" key="2">
    <citation type="submission" date="2021-01" db="EMBL/GenBank/DDBJ databases">
        <authorList>
            <person name="Hahn C.R."/>
            <person name="Youssef N.H."/>
            <person name="Elshahed M."/>
        </authorList>
    </citation>
    <scope>NUCLEOTIDE SEQUENCE</scope>
    <source>
        <strain evidence="8">Zod_Metabat.24</strain>
    </source>
</reference>
<dbReference type="HAMAP" id="MF_01023">
    <property type="entry name" value="HisC_aminotrans_2"/>
    <property type="match status" value="1"/>
</dbReference>
<feature type="modified residue" description="N6-(pyridoxal phosphate)lysine" evidence="6">
    <location>
        <position position="225"/>
    </location>
</feature>
<dbReference type="PANTHER" id="PTHR43643:SF3">
    <property type="entry name" value="HISTIDINOL-PHOSPHATE AMINOTRANSFERASE"/>
    <property type="match status" value="1"/>
</dbReference>
<dbReference type="GO" id="GO:0000105">
    <property type="term" value="P:L-histidine biosynthetic process"/>
    <property type="evidence" value="ECO:0007669"/>
    <property type="project" value="UniProtKB-UniRule"/>
</dbReference>
<dbReference type="Pfam" id="PF00155">
    <property type="entry name" value="Aminotran_1_2"/>
    <property type="match status" value="1"/>
</dbReference>
<evidence type="ECO:0000256" key="1">
    <source>
        <dbReference type="ARBA" id="ARBA00001933"/>
    </source>
</evidence>
<dbReference type="PANTHER" id="PTHR43643">
    <property type="entry name" value="HISTIDINOL-PHOSPHATE AMINOTRANSFERASE 2"/>
    <property type="match status" value="1"/>
</dbReference>
<keyword evidence="3 6" id="KW-0032">Aminotransferase</keyword>
<dbReference type="EC" id="2.6.1.9" evidence="6"/>
<dbReference type="InterPro" id="IPR015421">
    <property type="entry name" value="PyrdxlP-dep_Trfase_major"/>
</dbReference>
<dbReference type="InterPro" id="IPR004839">
    <property type="entry name" value="Aminotransferase_I/II_large"/>
</dbReference>
<evidence type="ECO:0000256" key="5">
    <source>
        <dbReference type="ARBA" id="ARBA00022898"/>
    </source>
</evidence>
<name>A0A9D8KDL3_9DELT</name>
<dbReference type="InterPro" id="IPR050106">
    <property type="entry name" value="HistidinolP_aminotransfase"/>
</dbReference>
<dbReference type="NCBIfam" id="TIGR01141">
    <property type="entry name" value="hisC"/>
    <property type="match status" value="1"/>
</dbReference>
<reference evidence="8" key="1">
    <citation type="journal article" date="2021" name="Environ. Microbiol.">
        <title>Genomic characterization of three novel Desulfobacterota classes expand the metabolic and phylogenetic diversity of the phylum.</title>
        <authorList>
            <person name="Murphy C.L."/>
            <person name="Biggerstaff J."/>
            <person name="Eichhorn A."/>
            <person name="Ewing E."/>
            <person name="Shahan R."/>
            <person name="Soriano D."/>
            <person name="Stewart S."/>
            <person name="VanMol K."/>
            <person name="Walker R."/>
            <person name="Walters P."/>
            <person name="Elshahed M.S."/>
            <person name="Youssef N.H."/>
        </authorList>
    </citation>
    <scope>NUCLEOTIDE SEQUENCE</scope>
    <source>
        <strain evidence="8">Zod_Metabat.24</strain>
    </source>
</reference>
<comment type="similarity">
    <text evidence="6">Belongs to the class-II pyridoxal-phosphate-dependent aminotransferase family. Histidinol-phosphate aminotransferase subfamily.</text>
</comment>